<dbReference type="EMBL" id="CATOUU010001183">
    <property type="protein sequence ID" value="CAI9978193.1"/>
    <property type="molecule type" value="Genomic_DNA"/>
</dbReference>
<dbReference type="InterPro" id="IPR001611">
    <property type="entry name" value="Leu-rich_rpt"/>
</dbReference>
<dbReference type="InterPro" id="IPR032675">
    <property type="entry name" value="LRR_dom_sf"/>
</dbReference>
<keyword evidence="2" id="KW-0677">Repeat</keyword>
<dbReference type="PANTHER" id="PTHR15454">
    <property type="entry name" value="NISCHARIN RELATED"/>
    <property type="match status" value="1"/>
</dbReference>
<dbReference type="Gene3D" id="3.80.10.10">
    <property type="entry name" value="Ribonuclease Inhibitor"/>
    <property type="match status" value="2"/>
</dbReference>
<name>A0AA86VTZ6_9EUKA</name>
<sequence>MLDLSKNKLQSISPIYNNDKLVELNVSDNNLQNLDKHKLAKHGQNIFQGLTKLILSKNELESILDLQYIKNLTYIDLSTNKICNIQPLQSLTALIYLNVAENKIQNIWPLKHMSKLKELNISSNLVVDIQVLRYLTCIKKFFFKQNNVVDISVLRNLHLEEVSLYNNYILKLISEVVRCVRPKNETHQFKPLAKELLWTTKIKHIFNANNLHRDLHQHISKAKSIYQKTKLNAQKIVNNGIQNQILFTNKLVNLFSQLITDEINEQ</sequence>
<organism evidence="3">
    <name type="scientific">Hexamita inflata</name>
    <dbReference type="NCBI Taxonomy" id="28002"/>
    <lineage>
        <taxon>Eukaryota</taxon>
        <taxon>Metamonada</taxon>
        <taxon>Diplomonadida</taxon>
        <taxon>Hexamitidae</taxon>
        <taxon>Hexamitinae</taxon>
        <taxon>Hexamita</taxon>
    </lineage>
</organism>
<evidence type="ECO:0000313" key="3">
    <source>
        <dbReference type="EMBL" id="CAI9978193.1"/>
    </source>
</evidence>
<evidence type="ECO:0000313" key="5">
    <source>
        <dbReference type="Proteomes" id="UP001642409"/>
    </source>
</evidence>
<protein>
    <submittedName>
        <fullName evidence="3">Leucine-rich repeat domain-containing protein</fullName>
    </submittedName>
    <submittedName>
        <fullName evidence="4">Leucine-rich_repeat domain-containing protein</fullName>
    </submittedName>
</protein>
<dbReference type="AlphaFoldDB" id="A0AA86VTZ6"/>
<dbReference type="SUPFAM" id="SSF52058">
    <property type="entry name" value="L domain-like"/>
    <property type="match status" value="1"/>
</dbReference>
<gene>
    <name evidence="4" type="ORF">HINF_LOCUS35498</name>
    <name evidence="3" type="ORF">HINF_LOCUS65838</name>
</gene>
<accession>A0AA86VTZ6</accession>
<keyword evidence="1" id="KW-0433">Leucine-rich repeat</keyword>
<reference evidence="4 5" key="2">
    <citation type="submission" date="2024-07" db="EMBL/GenBank/DDBJ databases">
        <authorList>
            <person name="Akdeniz Z."/>
        </authorList>
    </citation>
    <scope>NUCLEOTIDE SEQUENCE [LARGE SCALE GENOMIC DNA]</scope>
</reference>
<evidence type="ECO:0000256" key="1">
    <source>
        <dbReference type="ARBA" id="ARBA00022614"/>
    </source>
</evidence>
<evidence type="ECO:0000256" key="2">
    <source>
        <dbReference type="ARBA" id="ARBA00022737"/>
    </source>
</evidence>
<dbReference type="PROSITE" id="PS51450">
    <property type="entry name" value="LRR"/>
    <property type="match status" value="2"/>
</dbReference>
<evidence type="ECO:0000313" key="4">
    <source>
        <dbReference type="EMBL" id="CAL6034531.1"/>
    </source>
</evidence>
<dbReference type="EMBL" id="CAXDID020000128">
    <property type="protein sequence ID" value="CAL6034531.1"/>
    <property type="molecule type" value="Genomic_DNA"/>
</dbReference>
<keyword evidence="5" id="KW-1185">Reference proteome</keyword>
<comment type="caution">
    <text evidence="3">The sequence shown here is derived from an EMBL/GenBank/DDBJ whole genome shotgun (WGS) entry which is preliminary data.</text>
</comment>
<reference evidence="3" key="1">
    <citation type="submission" date="2023-06" db="EMBL/GenBank/DDBJ databases">
        <authorList>
            <person name="Kurt Z."/>
        </authorList>
    </citation>
    <scope>NUCLEOTIDE SEQUENCE</scope>
</reference>
<proteinExistence type="predicted"/>
<dbReference type="GO" id="GO:0005737">
    <property type="term" value="C:cytoplasm"/>
    <property type="evidence" value="ECO:0007669"/>
    <property type="project" value="TreeGrafter"/>
</dbReference>
<dbReference type="Proteomes" id="UP001642409">
    <property type="component" value="Unassembled WGS sequence"/>
</dbReference>